<protein>
    <submittedName>
        <fullName evidence="3">Glycosyl transferase family 1</fullName>
    </submittedName>
</protein>
<dbReference type="CDD" id="cd03811">
    <property type="entry name" value="GT4_GT28_WabH-like"/>
    <property type="match status" value="1"/>
</dbReference>
<evidence type="ECO:0000259" key="1">
    <source>
        <dbReference type="Pfam" id="PF00534"/>
    </source>
</evidence>
<proteinExistence type="predicted"/>
<keyword evidence="3" id="KW-0808">Transferase</keyword>
<dbReference type="InterPro" id="IPR001296">
    <property type="entry name" value="Glyco_trans_1"/>
</dbReference>
<feature type="domain" description="Glycosyl transferase family 1" evidence="1">
    <location>
        <begin position="181"/>
        <end position="340"/>
    </location>
</feature>
<dbReference type="OrthoDB" id="6713459at2"/>
<dbReference type="EMBL" id="JTAK01000004">
    <property type="protein sequence ID" value="KHO64603.1"/>
    <property type="molecule type" value="Genomic_DNA"/>
</dbReference>
<reference evidence="3 4" key="1">
    <citation type="submission" date="2014-11" db="EMBL/GenBank/DDBJ databases">
        <title>Genome sequence of Pseudomonas tuomuerensis JCM 14085.</title>
        <authorList>
            <person name="Shin S.-K."/>
            <person name="Yi H."/>
        </authorList>
    </citation>
    <scope>NUCLEOTIDE SEQUENCE [LARGE SCALE GENOMIC DNA]</scope>
    <source>
        <strain evidence="3 4">JCM 14085</strain>
    </source>
</reference>
<dbReference type="Pfam" id="PF00534">
    <property type="entry name" value="Glycos_transf_1"/>
    <property type="match status" value="1"/>
</dbReference>
<dbReference type="Proteomes" id="UP000030980">
    <property type="component" value="Unassembled WGS sequence"/>
</dbReference>
<organism evidence="3 4">
    <name type="scientific">Pseudomonas flexibilis</name>
    <dbReference type="NCBI Taxonomy" id="706570"/>
    <lineage>
        <taxon>Bacteria</taxon>
        <taxon>Pseudomonadati</taxon>
        <taxon>Pseudomonadota</taxon>
        <taxon>Gammaproteobacteria</taxon>
        <taxon>Pseudomonadales</taxon>
        <taxon>Pseudomonadaceae</taxon>
        <taxon>Pseudomonas</taxon>
    </lineage>
</organism>
<dbReference type="GO" id="GO:1901135">
    <property type="term" value="P:carbohydrate derivative metabolic process"/>
    <property type="evidence" value="ECO:0007669"/>
    <property type="project" value="UniProtKB-ARBA"/>
</dbReference>
<dbReference type="Gene3D" id="3.40.50.2000">
    <property type="entry name" value="Glycogen Phosphorylase B"/>
    <property type="match status" value="2"/>
</dbReference>
<dbReference type="AlphaFoldDB" id="A0A0B3BJG1"/>
<dbReference type="STRING" id="706570.PT85_10430"/>
<dbReference type="PANTHER" id="PTHR12526:SF637">
    <property type="entry name" value="GLYCOSYLTRANSFERASE EPSF-RELATED"/>
    <property type="match status" value="1"/>
</dbReference>
<accession>A0A0B3BJG1</accession>
<evidence type="ECO:0000313" key="3">
    <source>
        <dbReference type="EMBL" id="KHO64603.1"/>
    </source>
</evidence>
<keyword evidence="4" id="KW-1185">Reference proteome</keyword>
<dbReference type="InterPro" id="IPR028098">
    <property type="entry name" value="Glyco_trans_4-like_N"/>
</dbReference>
<name>A0A0B3BJG1_9PSED</name>
<sequence>MNKPLKILQVQLYERNSCVLADEIIRALPDSYEVTNAFLCGEPRAQDRDEKGARTVCFGFPDAWFKGLRLRVLWRLYRFSKQEGFDMVVAHRYKPMSLFLQLNRWLKFKRLVGVQHGIGDLDRGHRKREVRRLLQKNCYVVAVSRAVREYLLNAGAGLDENNCIQIDNAIDIAAAERMQLDREEARRQLQLPADGFLFGTIGRLVPVKGHIHLLDAFAQLKDEFPQASVAIIGEGQCREELEAAIARLGLEGRVFLPGAKPQALRYVRAFDVFVMPSLSEGLPLALLEGMSGHLPVIGSNIPSLLPILEDCGGGVFSSGQPDELAQRLREILLLPGQQLREQGERCYRYLCSAHSIEDYHRNYRELLALPE</sequence>
<dbReference type="SUPFAM" id="SSF53756">
    <property type="entry name" value="UDP-Glycosyltransferase/glycogen phosphorylase"/>
    <property type="match status" value="1"/>
</dbReference>
<comment type="caution">
    <text evidence="3">The sequence shown here is derived from an EMBL/GenBank/DDBJ whole genome shotgun (WGS) entry which is preliminary data.</text>
</comment>
<gene>
    <name evidence="3" type="ORF">PT85_10430</name>
</gene>
<dbReference type="GO" id="GO:0016757">
    <property type="term" value="F:glycosyltransferase activity"/>
    <property type="evidence" value="ECO:0007669"/>
    <property type="project" value="InterPro"/>
</dbReference>
<feature type="domain" description="Glycosyltransferase subfamily 4-like N-terminal" evidence="2">
    <location>
        <begin position="21"/>
        <end position="172"/>
    </location>
</feature>
<dbReference type="Pfam" id="PF13439">
    <property type="entry name" value="Glyco_transf_4"/>
    <property type="match status" value="1"/>
</dbReference>
<evidence type="ECO:0000259" key="2">
    <source>
        <dbReference type="Pfam" id="PF13439"/>
    </source>
</evidence>
<dbReference type="PANTHER" id="PTHR12526">
    <property type="entry name" value="GLYCOSYLTRANSFERASE"/>
    <property type="match status" value="1"/>
</dbReference>
<evidence type="ECO:0000313" key="4">
    <source>
        <dbReference type="Proteomes" id="UP000030980"/>
    </source>
</evidence>